<keyword evidence="7" id="KW-0378">Hydrolase</keyword>
<dbReference type="NCBIfam" id="TIGR01198">
    <property type="entry name" value="pgl"/>
    <property type="match status" value="1"/>
</dbReference>
<dbReference type="CDD" id="cd01400">
    <property type="entry name" value="6PGL"/>
    <property type="match status" value="1"/>
</dbReference>
<dbReference type="SUPFAM" id="SSF100950">
    <property type="entry name" value="NagB/RpiA/CoA transferase-like"/>
    <property type="match status" value="1"/>
</dbReference>
<evidence type="ECO:0000256" key="1">
    <source>
        <dbReference type="ARBA" id="ARBA00000832"/>
    </source>
</evidence>
<dbReference type="EMBL" id="BMME01000001">
    <property type="protein sequence ID" value="GGK04730.1"/>
    <property type="molecule type" value="Genomic_DNA"/>
</dbReference>
<gene>
    <name evidence="7 9" type="primary">pgl</name>
    <name evidence="9" type="ORF">GCM10011394_12280</name>
</gene>
<proteinExistence type="inferred from homology"/>
<dbReference type="RefSeq" id="WP_132984855.1">
    <property type="nucleotide sequence ID" value="NZ_BMME01000001.1"/>
</dbReference>
<sequence length="249" mass="26479">MHDIHLQTGARGGIPIREGVEFQAFQDSTQWAWAAAVTLAAALGRALEAEPRARLLLSGGRTPGPAYAALARAPLAWDRVDVALVDERWLLPDEPDSNARLVRESLLADRAAAARFESITCAGRSFEEAVTIANMHAAHPAGVVVLGMGDDGHVASLFPNMSGLDSALASPRPYVAVDATGCPGAGPWTRRVSLTPAGLAPAHTRLLLIRGAHKRELLDRVLAGNDPMEFPVRIAFTTPGAPLRILWCP</sequence>
<evidence type="ECO:0000313" key="9">
    <source>
        <dbReference type="EMBL" id="GGK04730.1"/>
    </source>
</evidence>
<dbReference type="InterPro" id="IPR006148">
    <property type="entry name" value="Glc/Gal-6P_isomerase"/>
</dbReference>
<comment type="caution">
    <text evidence="9">The sequence shown here is derived from an EMBL/GenBank/DDBJ whole genome shotgun (WGS) entry which is preliminary data.</text>
</comment>
<evidence type="ECO:0000256" key="4">
    <source>
        <dbReference type="ARBA" id="ARBA00010662"/>
    </source>
</evidence>
<name>A0ABQ2EB87_9GAMM</name>
<dbReference type="PANTHER" id="PTHR11054">
    <property type="entry name" value="6-PHOSPHOGLUCONOLACTONASE"/>
    <property type="match status" value="1"/>
</dbReference>
<evidence type="ECO:0000256" key="5">
    <source>
        <dbReference type="ARBA" id="ARBA00013198"/>
    </source>
</evidence>
<comment type="pathway">
    <text evidence="3 7">Carbohydrate degradation; pentose phosphate pathway; D-ribulose 5-phosphate from D-glucose 6-phosphate (oxidative stage): step 2/3.</text>
</comment>
<protein>
    <recommendedName>
        <fullName evidence="6 7">6-phosphogluconolactonase</fullName>
        <shortName evidence="7">6PGL</shortName>
        <ecNumber evidence="5 7">3.1.1.31</ecNumber>
    </recommendedName>
</protein>
<comment type="catalytic activity">
    <reaction evidence="1 7">
        <text>6-phospho-D-glucono-1,5-lactone + H2O = 6-phospho-D-gluconate + H(+)</text>
        <dbReference type="Rhea" id="RHEA:12556"/>
        <dbReference type="ChEBI" id="CHEBI:15377"/>
        <dbReference type="ChEBI" id="CHEBI:15378"/>
        <dbReference type="ChEBI" id="CHEBI:57955"/>
        <dbReference type="ChEBI" id="CHEBI:58759"/>
        <dbReference type="EC" id="3.1.1.31"/>
    </reaction>
</comment>
<evidence type="ECO:0000256" key="2">
    <source>
        <dbReference type="ARBA" id="ARBA00002681"/>
    </source>
</evidence>
<evidence type="ECO:0000256" key="6">
    <source>
        <dbReference type="ARBA" id="ARBA00020337"/>
    </source>
</evidence>
<comment type="similarity">
    <text evidence="4 7">Belongs to the glucosamine/galactosamine-6-phosphate isomerase family. 6-phosphogluconolactonase subfamily.</text>
</comment>
<reference evidence="10" key="1">
    <citation type="journal article" date="2019" name="Int. J. Syst. Evol. Microbiol.">
        <title>The Global Catalogue of Microorganisms (GCM) 10K type strain sequencing project: providing services to taxonomists for standard genome sequencing and annotation.</title>
        <authorList>
            <consortium name="The Broad Institute Genomics Platform"/>
            <consortium name="The Broad Institute Genome Sequencing Center for Infectious Disease"/>
            <person name="Wu L."/>
            <person name="Ma J."/>
        </authorList>
    </citation>
    <scope>NUCLEOTIDE SEQUENCE [LARGE SCALE GENOMIC DNA]</scope>
    <source>
        <strain evidence="10">CGMCC 1.8985</strain>
    </source>
</reference>
<dbReference type="InterPro" id="IPR005900">
    <property type="entry name" value="6-phosphogluconolactonase_DevB"/>
</dbReference>
<accession>A0ABQ2EB87</accession>
<comment type="function">
    <text evidence="2 7">Hydrolysis of 6-phosphogluconolactone to 6-phosphogluconate.</text>
</comment>
<evidence type="ECO:0000256" key="3">
    <source>
        <dbReference type="ARBA" id="ARBA00004961"/>
    </source>
</evidence>
<organism evidence="9 10">
    <name type="scientific">Luteimonas terricola</name>
    <dbReference type="NCBI Taxonomy" id="645597"/>
    <lineage>
        <taxon>Bacteria</taxon>
        <taxon>Pseudomonadati</taxon>
        <taxon>Pseudomonadota</taxon>
        <taxon>Gammaproteobacteria</taxon>
        <taxon>Lysobacterales</taxon>
        <taxon>Lysobacteraceae</taxon>
        <taxon>Luteimonas</taxon>
    </lineage>
</organism>
<feature type="domain" description="Glucosamine/galactosamine-6-phosphate isomerase" evidence="8">
    <location>
        <begin position="27"/>
        <end position="235"/>
    </location>
</feature>
<dbReference type="InterPro" id="IPR039104">
    <property type="entry name" value="6PGL"/>
</dbReference>
<keyword evidence="10" id="KW-1185">Reference proteome</keyword>
<evidence type="ECO:0000256" key="7">
    <source>
        <dbReference type="RuleBase" id="RU365095"/>
    </source>
</evidence>
<dbReference type="Proteomes" id="UP000599009">
    <property type="component" value="Unassembled WGS sequence"/>
</dbReference>
<dbReference type="EC" id="3.1.1.31" evidence="5 7"/>
<dbReference type="Gene3D" id="3.40.50.1360">
    <property type="match status" value="1"/>
</dbReference>
<dbReference type="PANTHER" id="PTHR11054:SF0">
    <property type="entry name" value="6-PHOSPHOGLUCONOLACTONASE"/>
    <property type="match status" value="1"/>
</dbReference>
<dbReference type="InterPro" id="IPR037171">
    <property type="entry name" value="NagB/RpiA_transferase-like"/>
</dbReference>
<evidence type="ECO:0000259" key="8">
    <source>
        <dbReference type="Pfam" id="PF01182"/>
    </source>
</evidence>
<evidence type="ECO:0000313" key="10">
    <source>
        <dbReference type="Proteomes" id="UP000599009"/>
    </source>
</evidence>
<dbReference type="Pfam" id="PF01182">
    <property type="entry name" value="Glucosamine_iso"/>
    <property type="match status" value="1"/>
</dbReference>